<gene>
    <name evidence="2" type="ORF">FHU38_005372</name>
</gene>
<keyword evidence="3" id="KW-1185">Reference proteome</keyword>
<feature type="transmembrane region" description="Helical" evidence="1">
    <location>
        <begin position="92"/>
        <end position="115"/>
    </location>
</feature>
<proteinExistence type="predicted"/>
<dbReference type="AlphaFoldDB" id="A0A7X5ZTE3"/>
<evidence type="ECO:0008006" key="4">
    <source>
        <dbReference type="Google" id="ProtNLM"/>
    </source>
</evidence>
<name>A0A7X5ZTE3_9PSEU</name>
<dbReference type="RefSeq" id="WP_167177543.1">
    <property type="nucleotide sequence ID" value="NZ_JAAOYM010000003.1"/>
</dbReference>
<dbReference type="InterPro" id="IPR021218">
    <property type="entry name" value="DUF2784"/>
</dbReference>
<keyword evidence="1" id="KW-0812">Transmembrane</keyword>
<keyword evidence="1" id="KW-0472">Membrane</keyword>
<comment type="caution">
    <text evidence="2">The sequence shown here is derived from an EMBL/GenBank/DDBJ whole genome shotgun (WGS) entry which is preliminary data.</text>
</comment>
<dbReference type="EMBL" id="JAAOYM010000003">
    <property type="protein sequence ID" value="NIJ14964.1"/>
    <property type="molecule type" value="Genomic_DNA"/>
</dbReference>
<protein>
    <recommendedName>
        <fullName evidence="4">DUF2784 domain-containing protein</fullName>
    </recommendedName>
</protein>
<evidence type="ECO:0000313" key="2">
    <source>
        <dbReference type="EMBL" id="NIJ14964.1"/>
    </source>
</evidence>
<reference evidence="2 3" key="1">
    <citation type="submission" date="2020-03" db="EMBL/GenBank/DDBJ databases">
        <title>Sequencing the genomes of 1000 actinobacteria strains.</title>
        <authorList>
            <person name="Klenk H.-P."/>
        </authorList>
    </citation>
    <scope>NUCLEOTIDE SEQUENCE [LARGE SCALE GENOMIC DNA]</scope>
    <source>
        <strain evidence="2 3">DSM 45685</strain>
    </source>
</reference>
<feature type="transmembrane region" description="Helical" evidence="1">
    <location>
        <begin position="6"/>
        <end position="29"/>
    </location>
</feature>
<organism evidence="2 3">
    <name type="scientific">Saccharomonospora amisosensis</name>
    <dbReference type="NCBI Taxonomy" id="1128677"/>
    <lineage>
        <taxon>Bacteria</taxon>
        <taxon>Bacillati</taxon>
        <taxon>Actinomycetota</taxon>
        <taxon>Actinomycetes</taxon>
        <taxon>Pseudonocardiales</taxon>
        <taxon>Pseudonocardiaceae</taxon>
        <taxon>Saccharomonospora</taxon>
    </lineage>
</organism>
<dbReference type="Proteomes" id="UP000545493">
    <property type="component" value="Unassembled WGS sequence"/>
</dbReference>
<dbReference type="Pfam" id="PF10861">
    <property type="entry name" value="DUF2784"/>
    <property type="match status" value="1"/>
</dbReference>
<evidence type="ECO:0000313" key="3">
    <source>
        <dbReference type="Proteomes" id="UP000545493"/>
    </source>
</evidence>
<keyword evidence="1" id="KW-1133">Transmembrane helix</keyword>
<sequence>MLGLTALTALTTGVHFLALLYIGLGGFLAWVWPKTILVHVLFAVWGLAVNVLPLPCPLTVLEDYLRAERGLGPLPGGFNEYYIYDTVFPRELLPVVGFGALALVLFSYVGAYLHWRGRKHLATSLATGTVCTERQ</sequence>
<feature type="transmembrane region" description="Helical" evidence="1">
    <location>
        <begin position="36"/>
        <end position="54"/>
    </location>
</feature>
<evidence type="ECO:0000256" key="1">
    <source>
        <dbReference type="SAM" id="Phobius"/>
    </source>
</evidence>
<accession>A0A7X5ZTE3</accession>